<evidence type="ECO:0000259" key="2">
    <source>
        <dbReference type="Pfam" id="PF01370"/>
    </source>
</evidence>
<evidence type="ECO:0000313" key="4">
    <source>
        <dbReference type="Proteomes" id="UP000430222"/>
    </source>
</evidence>
<dbReference type="SUPFAM" id="SSF51735">
    <property type="entry name" value="NAD(P)-binding Rossmann-fold domains"/>
    <property type="match status" value="1"/>
</dbReference>
<gene>
    <name evidence="3" type="ORF">FYJ78_08095</name>
</gene>
<reference evidence="3 4" key="1">
    <citation type="submission" date="2019-08" db="EMBL/GenBank/DDBJ databases">
        <title>In-depth cultivation of the pig gut microbiome towards novel bacterial diversity and tailored functional studies.</title>
        <authorList>
            <person name="Wylensek D."/>
            <person name="Hitch T.C.A."/>
            <person name="Clavel T."/>
        </authorList>
    </citation>
    <scope>NUCLEOTIDE SEQUENCE [LARGE SCALE GENOMIC DNA]</scope>
    <source>
        <strain evidence="4">WCA-380-WT-3B3</strain>
    </source>
</reference>
<feature type="domain" description="NAD-dependent epimerase/dehydratase" evidence="2">
    <location>
        <begin position="4"/>
        <end position="236"/>
    </location>
</feature>
<dbReference type="Gene3D" id="3.40.50.720">
    <property type="entry name" value="NAD(P)-binding Rossmann-like Domain"/>
    <property type="match status" value="1"/>
</dbReference>
<comment type="caution">
    <text evidence="3">The sequence shown here is derived from an EMBL/GenBank/DDBJ whole genome shotgun (WGS) entry which is preliminary data.</text>
</comment>
<accession>A0A6I2UYD9</accession>
<dbReference type="Proteomes" id="UP000430222">
    <property type="component" value="Unassembled WGS sequence"/>
</dbReference>
<protein>
    <submittedName>
        <fullName evidence="3">NAD-dependent epimerase/dehydratase family protein</fullName>
    </submittedName>
</protein>
<dbReference type="EMBL" id="VUNL01000008">
    <property type="protein sequence ID" value="MSV25140.1"/>
    <property type="molecule type" value="Genomic_DNA"/>
</dbReference>
<evidence type="ECO:0000313" key="3">
    <source>
        <dbReference type="EMBL" id="MSV25140.1"/>
    </source>
</evidence>
<dbReference type="InterPro" id="IPR001509">
    <property type="entry name" value="Epimerase_deHydtase"/>
</dbReference>
<organism evidence="3 4">
    <name type="scientific">Selenomonas montiformis</name>
    <dbReference type="NCBI Taxonomy" id="2652285"/>
    <lineage>
        <taxon>Bacteria</taxon>
        <taxon>Bacillati</taxon>
        <taxon>Bacillota</taxon>
        <taxon>Negativicutes</taxon>
        <taxon>Selenomonadales</taxon>
        <taxon>Selenomonadaceae</taxon>
        <taxon>Selenomonas</taxon>
    </lineage>
</organism>
<keyword evidence="4" id="KW-1185">Reference proteome</keyword>
<dbReference type="AlphaFoldDB" id="A0A6I2UYD9"/>
<dbReference type="InterPro" id="IPR036291">
    <property type="entry name" value="NAD(P)-bd_dom_sf"/>
</dbReference>
<proteinExistence type="inferred from homology"/>
<dbReference type="PANTHER" id="PTHR43000">
    <property type="entry name" value="DTDP-D-GLUCOSE 4,6-DEHYDRATASE-RELATED"/>
    <property type="match status" value="1"/>
</dbReference>
<dbReference type="RefSeq" id="WP_154620920.1">
    <property type="nucleotide sequence ID" value="NZ_VUNL01000008.1"/>
</dbReference>
<comment type="similarity">
    <text evidence="1">Belongs to the NAD(P)-dependent epimerase/dehydratase family.</text>
</comment>
<dbReference type="Pfam" id="PF01370">
    <property type="entry name" value="Epimerase"/>
    <property type="match status" value="1"/>
</dbReference>
<name>A0A6I2UYD9_9FIRM</name>
<sequence length="312" mass="33897">MKLLVTGGAGFIGSHLVRKLLADGQKVTVLDNVSTGDWSNLPAGCDRWEMDIRSEEARERIIAAGFDAMVHLAGQTMVNVSIDDPLFDATENVVGTVNLLEAARKGGIRRIVFASTAAAYGDVPENALPIREERLPAPMSFYGLTKVTVERYLKLYQEQFGLDYVVLRFANVYGERQGDRGEGGVISIFARKVAGGGTLSVYGDGHQTRDFIYAGDIAAGICAALTTPAANTVYNLSTQTETSLLDLIQIFGRITGRKIKTNFCPARAGDICRSVLCNEKARQALKWQPVTSLEQGLKNTLGYIEADQRGLQ</sequence>
<evidence type="ECO:0000256" key="1">
    <source>
        <dbReference type="ARBA" id="ARBA00007637"/>
    </source>
</evidence>
<dbReference type="Gene3D" id="3.90.25.10">
    <property type="entry name" value="UDP-galactose 4-epimerase, domain 1"/>
    <property type="match status" value="1"/>
</dbReference>